<dbReference type="InterPro" id="IPR029472">
    <property type="entry name" value="Copia-like_N"/>
</dbReference>
<dbReference type="Proteomes" id="UP000250235">
    <property type="component" value="Unassembled WGS sequence"/>
</dbReference>
<evidence type="ECO:0000256" key="3">
    <source>
        <dbReference type="ARBA" id="ARBA00022750"/>
    </source>
</evidence>
<dbReference type="InterPro" id="IPR001584">
    <property type="entry name" value="Integrase_cat-core"/>
</dbReference>
<feature type="compositionally biased region" description="Polar residues" evidence="5">
    <location>
        <begin position="706"/>
        <end position="728"/>
    </location>
</feature>
<proteinExistence type="predicted"/>
<dbReference type="InterPro" id="IPR057670">
    <property type="entry name" value="SH3_retrovirus"/>
</dbReference>
<evidence type="ECO:0000256" key="2">
    <source>
        <dbReference type="ARBA" id="ARBA00022723"/>
    </source>
</evidence>
<dbReference type="InterPro" id="IPR025724">
    <property type="entry name" value="GAG-pre-integrase_dom"/>
</dbReference>
<dbReference type="InterPro" id="IPR013103">
    <property type="entry name" value="RVT_2"/>
</dbReference>
<dbReference type="InterPro" id="IPR036397">
    <property type="entry name" value="RNaseH_sf"/>
</dbReference>
<feature type="domain" description="Integrase catalytic" evidence="6">
    <location>
        <begin position="441"/>
        <end position="607"/>
    </location>
</feature>
<dbReference type="OrthoDB" id="1711174at2759"/>
<keyword evidence="1" id="KW-0645">Protease</keyword>
<dbReference type="Pfam" id="PF07727">
    <property type="entry name" value="RVT_2"/>
    <property type="match status" value="1"/>
</dbReference>
<feature type="compositionally biased region" description="Polar residues" evidence="5">
    <location>
        <begin position="176"/>
        <end position="205"/>
    </location>
</feature>
<dbReference type="Pfam" id="PF25597">
    <property type="entry name" value="SH3_retrovirus"/>
    <property type="match status" value="1"/>
</dbReference>
<dbReference type="Pfam" id="PF14244">
    <property type="entry name" value="Retrotran_gag_3"/>
    <property type="match status" value="1"/>
</dbReference>
<dbReference type="AlphaFoldDB" id="A0A2Z7AHC5"/>
<dbReference type="PROSITE" id="PS50994">
    <property type="entry name" value="INTEGRASE"/>
    <property type="match status" value="1"/>
</dbReference>
<keyword evidence="3" id="KW-0064">Aspartyl protease</keyword>
<evidence type="ECO:0000259" key="6">
    <source>
        <dbReference type="PROSITE" id="PS50994"/>
    </source>
</evidence>
<dbReference type="SUPFAM" id="SSF53098">
    <property type="entry name" value="Ribonuclease H-like"/>
    <property type="match status" value="1"/>
</dbReference>
<dbReference type="Pfam" id="PF00665">
    <property type="entry name" value="rve"/>
    <property type="match status" value="1"/>
</dbReference>
<keyword evidence="4" id="KW-0378">Hydrolase</keyword>
<keyword evidence="8" id="KW-1185">Reference proteome</keyword>
<dbReference type="InterPro" id="IPR043502">
    <property type="entry name" value="DNA/RNA_pol_sf"/>
</dbReference>
<sequence>MATSNITYGFNDPLYLHPSDSPGAPIVCDPLTGAENYGVWSRAMLLALRFIGYTHIVCRATARAYVEHEQTQCLIQVLMGLNDSYGSIRSQILMMSQLPSVSQAFAIVSQEEAHRTALNNQSMMEVPTAVFYSSSVKKSDHPRCENCNIVGHTKETCYKLVGYPPGHKLHRKFPQGKSSKNQMKNHQQLSAHNTSQEYTQAPASAPSFTPAQYEQIIKLLELAPSSDKPAANFAGASQGPVSTPEHSIPWILDSGANAHITGTSKNLQNIQPCDSANGSVRLPNGNLTHILSTGSLTIPSFCTLHNVLHVPDFKFNLLSISKFTKDHHCSVVFYPDFCFFQDLSTGKIMGIGKLYNGLYYLAETPQNIQTDRILSSPKLTCTSFACKDIDINIWHQRFGHMSISRLQHLPFITQNTLNSPCYICPISKQTRSMFPAKDHTPAPRPFSLIHMDTWGPYRTPTHNGARYFLTIVDDFSRCTWVFLMHLKSDVLTVIKNFLTFVTTQFNTKVQTIRTDNALDFLNSECNNLFNSLGIIHQSSCPYTPQQNGLVERKHRHILNVARAVKFQASIPDIYWGECVLHAAYIINRTPTPLLSHKTPYEALFSKPPSYQHMRVFGCLCFASNLKPSHKFDVRARACVFLGYPPHQKGYKLLDTLTNRIFISRDVVFHETTFPFSNQPSSSTTFNKFLPHPASIPEPEPTEPSSHNQLVDTVPNNISQTTTGSPSTRHSSRPRNPPYWTNDYVCSFSTTPYDIANYLSYKNLSPTYCSFLTNISQATEPRSYQEAAADPRWQEAMAAEITALEANHTWKIVPLPPGKKAVGCRWVYKIKYKSDGSIDRFKARLVAKGYTQTYGIDYQDTFSPVAKIVTVRCLLTIASARNWPLHQMDVANAFLQGDLEEDIYMAIPPGFPNQSPNMACKLLKSLYGLKQASRQWNTKLCQILTQDGYTRSHHDHSLTQLKQHLHAHLHIKDLGPLK</sequence>
<reference evidence="7 8" key="1">
    <citation type="journal article" date="2015" name="Proc. Natl. Acad. Sci. U.S.A.">
        <title>The resurrection genome of Boea hygrometrica: A blueprint for survival of dehydration.</title>
        <authorList>
            <person name="Xiao L."/>
            <person name="Yang G."/>
            <person name="Zhang L."/>
            <person name="Yang X."/>
            <person name="Zhao S."/>
            <person name="Ji Z."/>
            <person name="Zhou Q."/>
            <person name="Hu M."/>
            <person name="Wang Y."/>
            <person name="Chen M."/>
            <person name="Xu Y."/>
            <person name="Jin H."/>
            <person name="Xiao X."/>
            <person name="Hu G."/>
            <person name="Bao F."/>
            <person name="Hu Y."/>
            <person name="Wan P."/>
            <person name="Li L."/>
            <person name="Deng X."/>
            <person name="Kuang T."/>
            <person name="Xiang C."/>
            <person name="Zhu J.K."/>
            <person name="Oliver M.J."/>
            <person name="He Y."/>
        </authorList>
    </citation>
    <scope>NUCLEOTIDE SEQUENCE [LARGE SCALE GENOMIC DNA]</scope>
    <source>
        <strain evidence="8">cv. XS01</strain>
    </source>
</reference>
<evidence type="ECO:0000313" key="7">
    <source>
        <dbReference type="EMBL" id="KZV21171.1"/>
    </source>
</evidence>
<evidence type="ECO:0000256" key="4">
    <source>
        <dbReference type="ARBA" id="ARBA00022801"/>
    </source>
</evidence>
<dbReference type="GO" id="GO:0015074">
    <property type="term" value="P:DNA integration"/>
    <property type="evidence" value="ECO:0007669"/>
    <property type="project" value="InterPro"/>
</dbReference>
<dbReference type="SUPFAM" id="SSF56672">
    <property type="entry name" value="DNA/RNA polymerases"/>
    <property type="match status" value="1"/>
</dbReference>
<protein>
    <recommendedName>
        <fullName evidence="6">Integrase catalytic domain-containing protein</fullName>
    </recommendedName>
</protein>
<dbReference type="InterPro" id="IPR039537">
    <property type="entry name" value="Retrotran_Ty1/copia-like"/>
</dbReference>
<dbReference type="GO" id="GO:0046872">
    <property type="term" value="F:metal ion binding"/>
    <property type="evidence" value="ECO:0007669"/>
    <property type="project" value="UniProtKB-KW"/>
</dbReference>
<dbReference type="GO" id="GO:0003676">
    <property type="term" value="F:nucleic acid binding"/>
    <property type="evidence" value="ECO:0007669"/>
    <property type="project" value="InterPro"/>
</dbReference>
<keyword evidence="2" id="KW-0479">Metal-binding</keyword>
<dbReference type="Pfam" id="PF22936">
    <property type="entry name" value="Pol_BBD"/>
    <property type="match status" value="1"/>
</dbReference>
<dbReference type="EMBL" id="KV014928">
    <property type="protein sequence ID" value="KZV21171.1"/>
    <property type="molecule type" value="Genomic_DNA"/>
</dbReference>
<accession>A0A2Z7AHC5</accession>
<feature type="region of interest" description="Disordered" evidence="5">
    <location>
        <begin position="169"/>
        <end position="205"/>
    </location>
</feature>
<evidence type="ECO:0000313" key="8">
    <source>
        <dbReference type="Proteomes" id="UP000250235"/>
    </source>
</evidence>
<feature type="region of interest" description="Disordered" evidence="5">
    <location>
        <begin position="687"/>
        <end position="735"/>
    </location>
</feature>
<dbReference type="GO" id="GO:0006508">
    <property type="term" value="P:proteolysis"/>
    <property type="evidence" value="ECO:0007669"/>
    <property type="project" value="UniProtKB-KW"/>
</dbReference>
<dbReference type="InterPro" id="IPR012337">
    <property type="entry name" value="RNaseH-like_sf"/>
</dbReference>
<gene>
    <name evidence="7" type="ORF">F511_24735</name>
</gene>
<evidence type="ECO:0000256" key="5">
    <source>
        <dbReference type="SAM" id="MobiDB-lite"/>
    </source>
</evidence>
<dbReference type="GO" id="GO:0004190">
    <property type="term" value="F:aspartic-type endopeptidase activity"/>
    <property type="evidence" value="ECO:0007669"/>
    <property type="project" value="UniProtKB-KW"/>
</dbReference>
<dbReference type="Pfam" id="PF13976">
    <property type="entry name" value="gag_pre-integrs"/>
    <property type="match status" value="1"/>
</dbReference>
<name>A0A2Z7AHC5_9LAMI</name>
<dbReference type="InterPro" id="IPR054722">
    <property type="entry name" value="PolX-like_BBD"/>
</dbReference>
<evidence type="ECO:0000256" key="1">
    <source>
        <dbReference type="ARBA" id="ARBA00022670"/>
    </source>
</evidence>
<dbReference type="PANTHER" id="PTHR42648">
    <property type="entry name" value="TRANSPOSASE, PUTATIVE-RELATED"/>
    <property type="match status" value="1"/>
</dbReference>
<dbReference type="Gene3D" id="3.30.420.10">
    <property type="entry name" value="Ribonuclease H-like superfamily/Ribonuclease H"/>
    <property type="match status" value="1"/>
</dbReference>
<dbReference type="PANTHER" id="PTHR42648:SF31">
    <property type="entry name" value="RNA-DIRECTED DNA POLYMERASE"/>
    <property type="match status" value="1"/>
</dbReference>
<organism evidence="7 8">
    <name type="scientific">Dorcoceras hygrometricum</name>
    <dbReference type="NCBI Taxonomy" id="472368"/>
    <lineage>
        <taxon>Eukaryota</taxon>
        <taxon>Viridiplantae</taxon>
        <taxon>Streptophyta</taxon>
        <taxon>Embryophyta</taxon>
        <taxon>Tracheophyta</taxon>
        <taxon>Spermatophyta</taxon>
        <taxon>Magnoliopsida</taxon>
        <taxon>eudicotyledons</taxon>
        <taxon>Gunneridae</taxon>
        <taxon>Pentapetalae</taxon>
        <taxon>asterids</taxon>
        <taxon>lamiids</taxon>
        <taxon>Lamiales</taxon>
        <taxon>Gesneriaceae</taxon>
        <taxon>Didymocarpoideae</taxon>
        <taxon>Trichosporeae</taxon>
        <taxon>Loxocarpinae</taxon>
        <taxon>Dorcoceras</taxon>
    </lineage>
</organism>